<evidence type="ECO:0000313" key="10">
    <source>
        <dbReference type="EMBL" id="MDO7867000.1"/>
    </source>
</evidence>
<keyword evidence="4 7" id="KW-0554">One-carbon metabolism</keyword>
<gene>
    <name evidence="10" type="ORF">Q5722_01335</name>
</gene>
<keyword evidence="5 7" id="KW-0521">NADP</keyword>
<dbReference type="PANTHER" id="PTHR48069:SF3">
    <property type="entry name" value="DIHYDROFOLATE REDUCTASE"/>
    <property type="match status" value="1"/>
</dbReference>
<dbReference type="Proteomes" id="UP001233314">
    <property type="component" value="Unassembled WGS sequence"/>
</dbReference>
<evidence type="ECO:0000256" key="2">
    <source>
        <dbReference type="ARBA" id="ARBA00009539"/>
    </source>
</evidence>
<comment type="pathway">
    <text evidence="1 7">Cofactor biosynthesis; tetrahydrofolate biosynthesis; 5,6,7,8-tetrahydrofolate from 7,8-dihydrofolate: step 1/1.</text>
</comment>
<dbReference type="PROSITE" id="PS00075">
    <property type="entry name" value="DHFR_1"/>
    <property type="match status" value="1"/>
</dbReference>
<dbReference type="InterPro" id="IPR012259">
    <property type="entry name" value="DHFR"/>
</dbReference>
<dbReference type="GO" id="GO:0004146">
    <property type="term" value="F:dihydrofolate reductase activity"/>
    <property type="evidence" value="ECO:0007669"/>
    <property type="project" value="UniProtKB-EC"/>
</dbReference>
<dbReference type="InterPro" id="IPR024072">
    <property type="entry name" value="DHFR-like_dom_sf"/>
</dbReference>
<dbReference type="Pfam" id="PF00186">
    <property type="entry name" value="DHFR_1"/>
    <property type="match status" value="1"/>
</dbReference>
<sequence>MSKHVVMVAAVARNHVIGLDGDIPWSIPEDLKHFRAVTRGHTIIMGRKTFDSIGHPLPFRTNIVVTRDPEWSHDNVFTAGSLAEAVELAAGHTGDTVIMGGAQIYAQALPLATHQILTEVDLAPEGDTFYPEFEAGEWVETRREDHAGDPAYSFVWLERR</sequence>
<organism evidence="10 11">
    <name type="scientific">Nocardioides jiangxiensis</name>
    <dbReference type="NCBI Taxonomy" id="3064524"/>
    <lineage>
        <taxon>Bacteria</taxon>
        <taxon>Bacillati</taxon>
        <taxon>Actinomycetota</taxon>
        <taxon>Actinomycetes</taxon>
        <taxon>Propionibacteriales</taxon>
        <taxon>Nocardioidaceae</taxon>
        <taxon>Nocardioides</taxon>
    </lineage>
</organism>
<dbReference type="SUPFAM" id="SSF53597">
    <property type="entry name" value="Dihydrofolate reductase-like"/>
    <property type="match status" value="1"/>
</dbReference>
<evidence type="ECO:0000256" key="8">
    <source>
        <dbReference type="RuleBase" id="RU004474"/>
    </source>
</evidence>
<dbReference type="EMBL" id="JAUQTA010000001">
    <property type="protein sequence ID" value="MDO7867000.1"/>
    <property type="molecule type" value="Genomic_DNA"/>
</dbReference>
<protein>
    <recommendedName>
        <fullName evidence="3 7">Dihydrofolate reductase</fullName>
        <ecNumber evidence="3 7">1.5.1.3</ecNumber>
    </recommendedName>
</protein>
<evidence type="ECO:0000313" key="11">
    <source>
        <dbReference type="Proteomes" id="UP001233314"/>
    </source>
</evidence>
<evidence type="ECO:0000256" key="3">
    <source>
        <dbReference type="ARBA" id="ARBA00012856"/>
    </source>
</evidence>
<comment type="function">
    <text evidence="7">Key enzyme in folate metabolism. Catalyzes an essential reaction for de novo glycine and purine synthesis, and for DNA precursor synthesis.</text>
</comment>
<evidence type="ECO:0000256" key="1">
    <source>
        <dbReference type="ARBA" id="ARBA00004903"/>
    </source>
</evidence>
<dbReference type="PROSITE" id="PS51330">
    <property type="entry name" value="DHFR_2"/>
    <property type="match status" value="1"/>
</dbReference>
<evidence type="ECO:0000259" key="9">
    <source>
        <dbReference type="PROSITE" id="PS51330"/>
    </source>
</evidence>
<dbReference type="PANTHER" id="PTHR48069">
    <property type="entry name" value="DIHYDROFOLATE REDUCTASE"/>
    <property type="match status" value="1"/>
</dbReference>
<comment type="caution">
    <text evidence="10">The sequence shown here is derived from an EMBL/GenBank/DDBJ whole genome shotgun (WGS) entry which is preliminary data.</text>
</comment>
<reference evidence="10 11" key="1">
    <citation type="submission" date="2023-07" db="EMBL/GenBank/DDBJ databases">
        <title>Nocardioides sp. nov WY-20 isolated from soil.</title>
        <authorList>
            <person name="Liu B."/>
            <person name="Wan Y."/>
        </authorList>
    </citation>
    <scope>NUCLEOTIDE SEQUENCE [LARGE SCALE GENOMIC DNA]</scope>
    <source>
        <strain evidence="10 11">WY-20</strain>
    </source>
</reference>
<dbReference type="InterPro" id="IPR017925">
    <property type="entry name" value="DHFR_CS"/>
</dbReference>
<comment type="catalytic activity">
    <reaction evidence="7">
        <text>(6S)-5,6,7,8-tetrahydrofolate + NADP(+) = 7,8-dihydrofolate + NADPH + H(+)</text>
        <dbReference type="Rhea" id="RHEA:15009"/>
        <dbReference type="ChEBI" id="CHEBI:15378"/>
        <dbReference type="ChEBI" id="CHEBI:57451"/>
        <dbReference type="ChEBI" id="CHEBI:57453"/>
        <dbReference type="ChEBI" id="CHEBI:57783"/>
        <dbReference type="ChEBI" id="CHEBI:58349"/>
        <dbReference type="EC" id="1.5.1.3"/>
    </reaction>
</comment>
<keyword evidence="11" id="KW-1185">Reference proteome</keyword>
<dbReference type="InterPro" id="IPR001796">
    <property type="entry name" value="DHFR_dom"/>
</dbReference>
<dbReference type="EC" id="1.5.1.3" evidence="3 7"/>
<proteinExistence type="inferred from homology"/>
<dbReference type="PRINTS" id="PR00070">
    <property type="entry name" value="DHFR"/>
</dbReference>
<evidence type="ECO:0000256" key="7">
    <source>
        <dbReference type="PIRNR" id="PIRNR000194"/>
    </source>
</evidence>
<dbReference type="RefSeq" id="WP_305026407.1">
    <property type="nucleotide sequence ID" value="NZ_JAUQTA010000001.1"/>
</dbReference>
<dbReference type="Gene3D" id="3.40.430.10">
    <property type="entry name" value="Dihydrofolate Reductase, subunit A"/>
    <property type="match status" value="1"/>
</dbReference>
<comment type="similarity">
    <text evidence="2 7 8">Belongs to the dihydrofolate reductase family.</text>
</comment>
<accession>A0ABT9AY60</accession>
<evidence type="ECO:0000256" key="6">
    <source>
        <dbReference type="ARBA" id="ARBA00023002"/>
    </source>
</evidence>
<dbReference type="CDD" id="cd00209">
    <property type="entry name" value="DHFR"/>
    <property type="match status" value="1"/>
</dbReference>
<name>A0ABT9AY60_9ACTN</name>
<feature type="domain" description="DHFR" evidence="9">
    <location>
        <begin position="4"/>
        <end position="160"/>
    </location>
</feature>
<evidence type="ECO:0000256" key="5">
    <source>
        <dbReference type="ARBA" id="ARBA00022857"/>
    </source>
</evidence>
<dbReference type="PIRSF" id="PIRSF000194">
    <property type="entry name" value="DHFR"/>
    <property type="match status" value="1"/>
</dbReference>
<keyword evidence="6 7" id="KW-0560">Oxidoreductase</keyword>
<evidence type="ECO:0000256" key="4">
    <source>
        <dbReference type="ARBA" id="ARBA00022563"/>
    </source>
</evidence>